<dbReference type="EMBL" id="CP073100">
    <property type="protein sequence ID" value="QUE50210.1"/>
    <property type="molecule type" value="Genomic_DNA"/>
</dbReference>
<evidence type="ECO:0000259" key="6">
    <source>
        <dbReference type="Pfam" id="PF04138"/>
    </source>
</evidence>
<evidence type="ECO:0000313" key="8">
    <source>
        <dbReference type="Proteomes" id="UP000676169"/>
    </source>
</evidence>
<keyword evidence="2 5" id="KW-0812">Transmembrane</keyword>
<keyword evidence="3 5" id="KW-1133">Transmembrane helix</keyword>
<dbReference type="Pfam" id="PF04138">
    <property type="entry name" value="GtrA_DPMS_TM"/>
    <property type="match status" value="1"/>
</dbReference>
<evidence type="ECO:0000256" key="2">
    <source>
        <dbReference type="ARBA" id="ARBA00022692"/>
    </source>
</evidence>
<reference evidence="7" key="1">
    <citation type="submission" date="2021-04" db="EMBL/GenBank/DDBJ databases">
        <title>Luteolibacter sp. 32A isolated from the skin of an Anderson's salamander (Ambystoma andersonii).</title>
        <authorList>
            <person name="Spergser J."/>
            <person name="Busse H.-J."/>
        </authorList>
    </citation>
    <scope>NUCLEOTIDE SEQUENCE</scope>
    <source>
        <strain evidence="7">32A</strain>
    </source>
</reference>
<organism evidence="7 8">
    <name type="scientific">Luteolibacter ambystomatis</name>
    <dbReference type="NCBI Taxonomy" id="2824561"/>
    <lineage>
        <taxon>Bacteria</taxon>
        <taxon>Pseudomonadati</taxon>
        <taxon>Verrucomicrobiota</taxon>
        <taxon>Verrucomicrobiia</taxon>
        <taxon>Verrucomicrobiales</taxon>
        <taxon>Verrucomicrobiaceae</taxon>
        <taxon>Luteolibacter</taxon>
    </lineage>
</organism>
<gene>
    <name evidence="7" type="ORF">KBB96_15200</name>
</gene>
<evidence type="ECO:0000256" key="4">
    <source>
        <dbReference type="ARBA" id="ARBA00023136"/>
    </source>
</evidence>
<feature type="transmembrane region" description="Helical" evidence="5">
    <location>
        <begin position="150"/>
        <end position="167"/>
    </location>
</feature>
<evidence type="ECO:0000313" key="7">
    <source>
        <dbReference type="EMBL" id="QUE50210.1"/>
    </source>
</evidence>
<keyword evidence="8" id="KW-1185">Reference proteome</keyword>
<feature type="transmembrane region" description="Helical" evidence="5">
    <location>
        <begin position="48"/>
        <end position="70"/>
    </location>
</feature>
<feature type="domain" description="GtrA/DPMS transmembrane" evidence="6">
    <location>
        <begin position="47"/>
        <end position="173"/>
    </location>
</feature>
<evidence type="ECO:0000256" key="3">
    <source>
        <dbReference type="ARBA" id="ARBA00022989"/>
    </source>
</evidence>
<sequence length="175" mass="19700">MKSLARYPFDALRDTAALISDARERGWRTALATVMKPEARGSWQFTKYLAIGGTSVFVFFAACALFRWIAMKLGASYDEHRLLWNLVEIAVGFIPTNAFTYETNRRWVFVAGRHAPRKEFALFTAAAAASFVAGQSAAWYLITYSHANDFWVKLGVIAVSTLANFVFRKLVVFHS</sequence>
<evidence type="ECO:0000256" key="5">
    <source>
        <dbReference type="SAM" id="Phobius"/>
    </source>
</evidence>
<dbReference type="KEGG" id="lamb:KBB96_15200"/>
<dbReference type="InterPro" id="IPR007267">
    <property type="entry name" value="GtrA_DPMS_TM"/>
</dbReference>
<dbReference type="AlphaFoldDB" id="A0A975G7J8"/>
<dbReference type="GO" id="GO:0000271">
    <property type="term" value="P:polysaccharide biosynthetic process"/>
    <property type="evidence" value="ECO:0007669"/>
    <property type="project" value="InterPro"/>
</dbReference>
<proteinExistence type="predicted"/>
<protein>
    <submittedName>
        <fullName evidence="7">GtrA family protein</fullName>
    </submittedName>
</protein>
<name>A0A975G7J8_9BACT</name>
<comment type="subcellular location">
    <subcellularLocation>
        <location evidence="1">Membrane</location>
        <topology evidence="1">Multi-pass membrane protein</topology>
    </subcellularLocation>
</comment>
<feature type="transmembrane region" description="Helical" evidence="5">
    <location>
        <begin position="120"/>
        <end position="144"/>
    </location>
</feature>
<evidence type="ECO:0000256" key="1">
    <source>
        <dbReference type="ARBA" id="ARBA00004141"/>
    </source>
</evidence>
<dbReference type="Proteomes" id="UP000676169">
    <property type="component" value="Chromosome"/>
</dbReference>
<dbReference type="RefSeq" id="WP_211630319.1">
    <property type="nucleotide sequence ID" value="NZ_CP073100.1"/>
</dbReference>
<keyword evidence="4 5" id="KW-0472">Membrane</keyword>
<accession>A0A975G7J8</accession>
<feature type="transmembrane region" description="Helical" evidence="5">
    <location>
        <begin position="82"/>
        <end position="99"/>
    </location>
</feature>
<dbReference type="GO" id="GO:0016020">
    <property type="term" value="C:membrane"/>
    <property type="evidence" value="ECO:0007669"/>
    <property type="project" value="UniProtKB-SubCell"/>
</dbReference>